<dbReference type="Proteomes" id="UP000663829">
    <property type="component" value="Unassembled WGS sequence"/>
</dbReference>
<dbReference type="SUPFAM" id="SSF48264">
    <property type="entry name" value="Cytochrome P450"/>
    <property type="match status" value="1"/>
</dbReference>
<evidence type="ECO:0000313" key="10">
    <source>
        <dbReference type="Proteomes" id="UP000663829"/>
    </source>
</evidence>
<dbReference type="Pfam" id="PF00067">
    <property type="entry name" value="p450"/>
    <property type="match status" value="1"/>
</dbReference>
<dbReference type="PANTHER" id="PTHR24291:SF189">
    <property type="entry name" value="CYTOCHROME P450 4C3-RELATED"/>
    <property type="match status" value="1"/>
</dbReference>
<evidence type="ECO:0000313" key="8">
    <source>
        <dbReference type="EMBL" id="CAF1052859.1"/>
    </source>
</evidence>
<feature type="transmembrane region" description="Helical" evidence="7">
    <location>
        <begin position="45"/>
        <end position="65"/>
    </location>
</feature>
<dbReference type="InterPro" id="IPR002401">
    <property type="entry name" value="Cyt_P450_E_grp-I"/>
</dbReference>
<dbReference type="GO" id="GO:0005506">
    <property type="term" value="F:iron ion binding"/>
    <property type="evidence" value="ECO:0007669"/>
    <property type="project" value="InterPro"/>
</dbReference>
<dbReference type="GO" id="GO:0020037">
    <property type="term" value="F:heme binding"/>
    <property type="evidence" value="ECO:0007669"/>
    <property type="project" value="InterPro"/>
</dbReference>
<evidence type="ECO:0000256" key="3">
    <source>
        <dbReference type="ARBA" id="ARBA00022824"/>
    </source>
</evidence>
<dbReference type="InterPro" id="IPR036396">
    <property type="entry name" value="Cyt_P450_sf"/>
</dbReference>
<dbReference type="PRINTS" id="PR00385">
    <property type="entry name" value="P450"/>
</dbReference>
<dbReference type="PRINTS" id="PR00463">
    <property type="entry name" value="EP450I"/>
</dbReference>
<comment type="similarity">
    <text evidence="2 6">Belongs to the cytochrome P450 family.</text>
</comment>
<keyword evidence="5 6" id="KW-0408">Iron</keyword>
<evidence type="ECO:0000313" key="9">
    <source>
        <dbReference type="EMBL" id="CAF3822239.1"/>
    </source>
</evidence>
<name>A0A814KJN8_9BILA</name>
<evidence type="ECO:0000256" key="5">
    <source>
        <dbReference type="PIRSR" id="PIRSR602401-1"/>
    </source>
</evidence>
<evidence type="ECO:0000256" key="2">
    <source>
        <dbReference type="ARBA" id="ARBA00010617"/>
    </source>
</evidence>
<feature type="binding site" description="axial binding residue" evidence="5">
    <location>
        <position position="484"/>
    </location>
    <ligand>
        <name>heme</name>
        <dbReference type="ChEBI" id="CHEBI:30413"/>
    </ligand>
    <ligandPart>
        <name>Fe</name>
        <dbReference type="ChEBI" id="CHEBI:18248"/>
    </ligandPart>
</feature>
<keyword evidence="7" id="KW-0812">Transmembrane</keyword>
<evidence type="ECO:0000256" key="4">
    <source>
        <dbReference type="ARBA" id="ARBA00023136"/>
    </source>
</evidence>
<keyword evidence="4 7" id="KW-0472">Membrane</keyword>
<protein>
    <recommendedName>
        <fullName evidence="11">Cytochrome P450</fullName>
    </recommendedName>
</protein>
<proteinExistence type="inferred from homology"/>
<gene>
    <name evidence="8" type="ORF">GPM918_LOCUS16376</name>
    <name evidence="9" type="ORF">SRO942_LOCUS16376</name>
</gene>
<dbReference type="InterPro" id="IPR017972">
    <property type="entry name" value="Cyt_P450_CS"/>
</dbReference>
<evidence type="ECO:0000256" key="6">
    <source>
        <dbReference type="RuleBase" id="RU000461"/>
    </source>
</evidence>
<organism evidence="8 10">
    <name type="scientific">Didymodactylos carnosus</name>
    <dbReference type="NCBI Taxonomy" id="1234261"/>
    <lineage>
        <taxon>Eukaryota</taxon>
        <taxon>Metazoa</taxon>
        <taxon>Spiralia</taxon>
        <taxon>Gnathifera</taxon>
        <taxon>Rotifera</taxon>
        <taxon>Eurotatoria</taxon>
        <taxon>Bdelloidea</taxon>
        <taxon>Philodinida</taxon>
        <taxon>Philodinidae</taxon>
        <taxon>Didymodactylos</taxon>
    </lineage>
</organism>
<dbReference type="AlphaFoldDB" id="A0A814KJN8"/>
<evidence type="ECO:0008006" key="11">
    <source>
        <dbReference type="Google" id="ProtNLM"/>
    </source>
</evidence>
<evidence type="ECO:0000256" key="7">
    <source>
        <dbReference type="SAM" id="Phobius"/>
    </source>
</evidence>
<keyword evidence="5 6" id="KW-0479">Metal-binding</keyword>
<dbReference type="GO" id="GO:0016705">
    <property type="term" value="F:oxidoreductase activity, acting on paired donors, with incorporation or reduction of molecular oxygen"/>
    <property type="evidence" value="ECO:0007669"/>
    <property type="project" value="InterPro"/>
</dbReference>
<dbReference type="OrthoDB" id="1470350at2759"/>
<keyword evidence="3" id="KW-0256">Endoplasmic reticulum</keyword>
<dbReference type="EMBL" id="CAJOBC010004292">
    <property type="protein sequence ID" value="CAF3822239.1"/>
    <property type="molecule type" value="Genomic_DNA"/>
</dbReference>
<dbReference type="GO" id="GO:0005789">
    <property type="term" value="C:endoplasmic reticulum membrane"/>
    <property type="evidence" value="ECO:0007669"/>
    <property type="project" value="UniProtKB-SubCell"/>
</dbReference>
<keyword evidence="6" id="KW-0560">Oxidoreductase</keyword>
<accession>A0A814KJN8</accession>
<reference evidence="8" key="1">
    <citation type="submission" date="2021-02" db="EMBL/GenBank/DDBJ databases">
        <authorList>
            <person name="Nowell W R."/>
        </authorList>
    </citation>
    <scope>NUCLEOTIDE SEQUENCE</scope>
</reference>
<keyword evidence="10" id="KW-1185">Reference proteome</keyword>
<sequence length="538" mass="62298">MLSHKLGFTNEISEPMTLAEIYSQTLLVDLKLCHLVQESKKMISFPFVGIIIILTPIVVYILNLFRKHAIWKKAYESIPSPPCVPLMGNLHLLSSERDSFLRLLMATASKYREQSCFCIWYSIWPIVVLTNADGLEIFFSSTKEITKSFEYKLVEPWLKTGLLTSKGNKWRTRRRILTPSFHDANLLQSFLIIFNEQSRICTSRFETLSEQPIDMYPFIAACTLDIICEAAMGTSCQAQVEKSEYVEAVARYQIGDIIVQRMTTPWMWPNFLFKLFPIGREHEKLLKILHDFSRNIINNRAQQFGGNQLHSKRMAFLDTLLAKMHDEQLTMEDIQEEVDTFMFEGHDTTAAALNFACFLIALHPDVQQKLHDEINRIFQDDLERACSMDDLKQMNYLECVIKESLRLLPSVPSIGREAQEDLTYNGHKILAGQTCYILIKAIHLDPKYFPEPNKFNPDRFLPENSAQHSHHFAFVPFSAGTRNCIGQRFAMLEEKVFLSTLLRKFSLTTTQTIEDIRLAEEIIMRAVDPIYITLKRRR</sequence>
<keyword evidence="5 6" id="KW-0349">Heme</keyword>
<evidence type="ECO:0000256" key="1">
    <source>
        <dbReference type="ARBA" id="ARBA00004586"/>
    </source>
</evidence>
<dbReference type="PANTHER" id="PTHR24291">
    <property type="entry name" value="CYTOCHROME P450 FAMILY 4"/>
    <property type="match status" value="1"/>
</dbReference>
<comment type="caution">
    <text evidence="8">The sequence shown here is derived from an EMBL/GenBank/DDBJ whole genome shotgun (WGS) entry which is preliminary data.</text>
</comment>
<comment type="cofactor">
    <cofactor evidence="5">
        <name>heme</name>
        <dbReference type="ChEBI" id="CHEBI:30413"/>
    </cofactor>
</comment>
<dbReference type="Gene3D" id="1.10.630.10">
    <property type="entry name" value="Cytochrome P450"/>
    <property type="match status" value="1"/>
</dbReference>
<dbReference type="PROSITE" id="PS00086">
    <property type="entry name" value="CYTOCHROME_P450"/>
    <property type="match status" value="1"/>
</dbReference>
<comment type="subcellular location">
    <subcellularLocation>
        <location evidence="1">Endoplasmic reticulum membrane</location>
    </subcellularLocation>
</comment>
<keyword evidence="6" id="KW-0503">Monooxygenase</keyword>
<dbReference type="EMBL" id="CAJNOQ010004292">
    <property type="protein sequence ID" value="CAF1052859.1"/>
    <property type="molecule type" value="Genomic_DNA"/>
</dbReference>
<keyword evidence="7" id="KW-1133">Transmembrane helix</keyword>
<dbReference type="GO" id="GO:0004497">
    <property type="term" value="F:monooxygenase activity"/>
    <property type="evidence" value="ECO:0007669"/>
    <property type="project" value="UniProtKB-KW"/>
</dbReference>
<dbReference type="InterPro" id="IPR001128">
    <property type="entry name" value="Cyt_P450"/>
</dbReference>
<dbReference type="InterPro" id="IPR050196">
    <property type="entry name" value="Cytochrome_P450_Monoox"/>
</dbReference>
<dbReference type="Proteomes" id="UP000681722">
    <property type="component" value="Unassembled WGS sequence"/>
</dbReference>